<feature type="transmembrane region" description="Helical" evidence="1">
    <location>
        <begin position="173"/>
        <end position="192"/>
    </location>
</feature>
<dbReference type="Proteomes" id="UP000241071">
    <property type="component" value="Segment"/>
</dbReference>
<evidence type="ECO:0000256" key="1">
    <source>
        <dbReference type="SAM" id="Phobius"/>
    </source>
</evidence>
<keyword evidence="1" id="KW-0812">Transmembrane</keyword>
<evidence type="ECO:0000313" key="2">
    <source>
        <dbReference type="EMBL" id="AGF85090.1"/>
    </source>
</evidence>
<name>M1NM43_9VIRU</name>
<feature type="transmembrane region" description="Helical" evidence="1">
    <location>
        <begin position="90"/>
        <end position="108"/>
    </location>
</feature>
<keyword evidence="1" id="KW-1133">Transmembrane helix</keyword>
<accession>M1NM43</accession>
<protein>
    <submittedName>
        <fullName evidence="2">Uncharacterized protein</fullName>
    </submittedName>
</protein>
<organism evidence="2 3">
    <name type="scientific">Moumouvirus goulette</name>
    <dbReference type="NCBI Taxonomy" id="1247379"/>
    <lineage>
        <taxon>Viruses</taxon>
        <taxon>Varidnaviria</taxon>
        <taxon>Bamfordvirae</taxon>
        <taxon>Nucleocytoviricota</taxon>
        <taxon>Megaviricetes</taxon>
        <taxon>Imitervirales</taxon>
        <taxon>Mimiviridae</taxon>
        <taxon>Megamimivirinae</taxon>
        <taxon>Moumouvirus</taxon>
        <taxon>Moumouvirus goulettemassiliense</taxon>
    </lineage>
</organism>
<dbReference type="EMBL" id="KC008572">
    <property type="protein sequence ID" value="AGF85090.1"/>
    <property type="molecule type" value="Genomic_DNA"/>
</dbReference>
<proteinExistence type="predicted"/>
<keyword evidence="3" id="KW-1185">Reference proteome</keyword>
<evidence type="ECO:0000313" key="3">
    <source>
        <dbReference type="Proteomes" id="UP000241071"/>
    </source>
</evidence>
<feature type="transmembrane region" description="Helical" evidence="1">
    <location>
        <begin position="140"/>
        <end position="161"/>
    </location>
</feature>
<sequence length="214" mass="25306">MLMTNNNLSMILSDFYEKVNPTSNYTRFTMLLDTIKSQSYLNSSVESVEDPRTIFKDFFGRIKTFSNGPLGYSIILSLCLLFYFYFANNFVYYIIGLFIPCYLTYRSISDENFNIVDIHDMAIYFIIFSNIEFITRVVELMISLIFLKIAVVIFFNIILIYNKDLLNFIYEKIIMFDDFMLIFISFVLIKLYNEIVKIFDNVQAVLLTDSKKQM</sequence>
<keyword evidence="1" id="KW-0472">Membrane</keyword>
<gene>
    <name evidence="2" type="ORF">glt_00281</name>
</gene>
<reference evidence="2 3" key="1">
    <citation type="submission" date="2012-10" db="EMBL/GenBank/DDBJ databases">
        <title>Complete genome sequence of Moumouvirus goulette.</title>
        <authorList>
            <person name="Fournous G."/>
            <person name="Bougalmi M."/>
            <person name="Colson P."/>
        </authorList>
    </citation>
    <scope>NUCLEOTIDE SEQUENCE [LARGE SCALE GENOMIC DNA]</scope>
</reference>
<feature type="transmembrane region" description="Helical" evidence="1">
    <location>
        <begin position="65"/>
        <end position="84"/>
    </location>
</feature>